<dbReference type="PANTHER" id="PTHR21329">
    <property type="entry name" value="PHOSPHATIDYLINOSITOL N-ACETYLGLUCOSAMINYLTRANSFERASE SUBUNIT Q-RELATED"/>
    <property type="match status" value="1"/>
</dbReference>
<feature type="transmembrane region" description="Helical" evidence="1">
    <location>
        <begin position="377"/>
        <end position="402"/>
    </location>
</feature>
<evidence type="ECO:0008006" key="4">
    <source>
        <dbReference type="Google" id="ProtNLM"/>
    </source>
</evidence>
<reference evidence="2" key="1">
    <citation type="submission" date="2022-01" db="EMBL/GenBank/DDBJ databases">
        <authorList>
            <person name="King R."/>
        </authorList>
    </citation>
    <scope>NUCLEOTIDE SEQUENCE</scope>
</reference>
<feature type="transmembrane region" description="Helical" evidence="1">
    <location>
        <begin position="348"/>
        <end position="371"/>
    </location>
</feature>
<dbReference type="Pfam" id="PF05024">
    <property type="entry name" value="Gpi1"/>
    <property type="match status" value="1"/>
</dbReference>
<feature type="transmembrane region" description="Helical" evidence="1">
    <location>
        <begin position="137"/>
        <end position="162"/>
    </location>
</feature>
<dbReference type="GO" id="GO:0006506">
    <property type="term" value="P:GPI anchor biosynthetic process"/>
    <property type="evidence" value="ECO:0007669"/>
    <property type="project" value="InterPro"/>
</dbReference>
<dbReference type="PANTHER" id="PTHR21329:SF3">
    <property type="entry name" value="PHOSPHATIDYLINOSITOL N-ACETYLGLUCOSAMINYLTRANSFERASE SUBUNIT Q"/>
    <property type="match status" value="1"/>
</dbReference>
<evidence type="ECO:0000256" key="1">
    <source>
        <dbReference type="SAM" id="Phobius"/>
    </source>
</evidence>
<evidence type="ECO:0000313" key="3">
    <source>
        <dbReference type="Proteomes" id="UP001153620"/>
    </source>
</evidence>
<sequence>MDISIYLPNNYNKFKYLYGKKRKELRNKQQVLSYYVTKCTNIEGNAGDLSLLGCCGSDNFNKGEFNIITSYGTKKIEDIRIYDRQSRTALVYFYDPSSFSEFNVNDYEQESIDRHFFLYLPFVLQSQQNSGLFNLSLLLFTLLDNFSTILAKLLVPFSFIFYKTAVYHHSRIWKKVLTERRLRNGTIVFDIVLGIIVYMLIRHLDNPEDYFMSVTEFVLDKLRMLLDELADSPVGLKLNIQLNNFLHSCFMYHVDLWWNFIIILEPAIHYLFMPIKIFGLLGFSFQCAMLCDIITLITLHAHCFYIYAAMLYKTELVSLRSLWRIVLGRRYNVLKKRIESQEYSNRQLFLATLFFTTLLFLLPTIIIYYVVFAILRLMIYIITYILMKLQRIVLMLPLYTYFRWIVGFHRDLNNISFNLMSYGSLSNIEVYQFQLEVLKSSPWKFSSYKKEFKDNFSQPLPINKFAINLLYGDLMAFLPNNENT</sequence>
<name>A0A9N9RXN7_9DIPT</name>
<feature type="transmembrane region" description="Helical" evidence="1">
    <location>
        <begin position="256"/>
        <end position="273"/>
    </location>
</feature>
<reference evidence="2" key="2">
    <citation type="submission" date="2022-10" db="EMBL/GenBank/DDBJ databases">
        <authorList>
            <consortium name="ENA_rothamsted_submissions"/>
            <consortium name="culmorum"/>
            <person name="King R."/>
        </authorList>
    </citation>
    <scope>NUCLEOTIDE SEQUENCE</scope>
</reference>
<proteinExistence type="predicted"/>
<dbReference type="EMBL" id="OU895878">
    <property type="protein sequence ID" value="CAG9805055.1"/>
    <property type="molecule type" value="Genomic_DNA"/>
</dbReference>
<keyword evidence="1" id="KW-0812">Transmembrane</keyword>
<dbReference type="GO" id="GO:0005783">
    <property type="term" value="C:endoplasmic reticulum"/>
    <property type="evidence" value="ECO:0007669"/>
    <property type="project" value="TreeGrafter"/>
</dbReference>
<dbReference type="AlphaFoldDB" id="A0A9N9RXN7"/>
<keyword evidence="1" id="KW-1133">Transmembrane helix</keyword>
<dbReference type="GO" id="GO:0016020">
    <property type="term" value="C:membrane"/>
    <property type="evidence" value="ECO:0007669"/>
    <property type="project" value="InterPro"/>
</dbReference>
<organism evidence="2 3">
    <name type="scientific">Chironomus riparius</name>
    <dbReference type="NCBI Taxonomy" id="315576"/>
    <lineage>
        <taxon>Eukaryota</taxon>
        <taxon>Metazoa</taxon>
        <taxon>Ecdysozoa</taxon>
        <taxon>Arthropoda</taxon>
        <taxon>Hexapoda</taxon>
        <taxon>Insecta</taxon>
        <taxon>Pterygota</taxon>
        <taxon>Neoptera</taxon>
        <taxon>Endopterygota</taxon>
        <taxon>Diptera</taxon>
        <taxon>Nematocera</taxon>
        <taxon>Chironomoidea</taxon>
        <taxon>Chironomidae</taxon>
        <taxon>Chironominae</taxon>
        <taxon>Chironomus</taxon>
    </lineage>
</organism>
<evidence type="ECO:0000313" key="2">
    <source>
        <dbReference type="EMBL" id="CAG9805055.1"/>
    </source>
</evidence>
<keyword evidence="3" id="KW-1185">Reference proteome</keyword>
<dbReference type="OrthoDB" id="70250at2759"/>
<dbReference type="InterPro" id="IPR007720">
    <property type="entry name" value="PigQ/GPI1"/>
</dbReference>
<gene>
    <name evidence="2" type="ORF">CHIRRI_LOCUS7931</name>
</gene>
<protein>
    <recommendedName>
        <fullName evidence="4">Phosphatidylinositol N-acetylglucosaminyltransferase subunit Q</fullName>
    </recommendedName>
</protein>
<accession>A0A9N9RXN7</accession>
<keyword evidence="1" id="KW-0472">Membrane</keyword>
<feature type="transmembrane region" description="Helical" evidence="1">
    <location>
        <begin position="182"/>
        <end position="201"/>
    </location>
</feature>
<dbReference type="Proteomes" id="UP001153620">
    <property type="component" value="Chromosome 2"/>
</dbReference>